<feature type="transmembrane region" description="Helical" evidence="1">
    <location>
        <begin position="77"/>
        <end position="98"/>
    </location>
</feature>
<keyword evidence="3" id="KW-1185">Reference proteome</keyword>
<gene>
    <name evidence="2" type="ORF">FC78_GL000384</name>
</gene>
<evidence type="ECO:0000313" key="2">
    <source>
        <dbReference type="EMBL" id="KRK82082.1"/>
    </source>
</evidence>
<keyword evidence="1" id="KW-0472">Membrane</keyword>
<reference evidence="2 3" key="1">
    <citation type="journal article" date="2015" name="Genome Announc.">
        <title>Expanding the biotechnology potential of lactobacilli through comparative genomics of 213 strains and associated genera.</title>
        <authorList>
            <person name="Sun Z."/>
            <person name="Harris H.M."/>
            <person name="McCann A."/>
            <person name="Guo C."/>
            <person name="Argimon S."/>
            <person name="Zhang W."/>
            <person name="Yang X."/>
            <person name="Jeffery I.B."/>
            <person name="Cooney J.C."/>
            <person name="Kagawa T.F."/>
            <person name="Liu W."/>
            <person name="Song Y."/>
            <person name="Salvetti E."/>
            <person name="Wrobel A."/>
            <person name="Rasinkangas P."/>
            <person name="Parkhill J."/>
            <person name="Rea M.C."/>
            <person name="O'Sullivan O."/>
            <person name="Ritari J."/>
            <person name="Douillard F.P."/>
            <person name="Paul Ross R."/>
            <person name="Yang R."/>
            <person name="Briner A.E."/>
            <person name="Felis G.E."/>
            <person name="de Vos W.M."/>
            <person name="Barrangou R."/>
            <person name="Klaenhammer T.R."/>
            <person name="Caufield P.W."/>
            <person name="Cui Y."/>
            <person name="Zhang H."/>
            <person name="O'Toole P.W."/>
        </authorList>
    </citation>
    <scope>NUCLEOTIDE SEQUENCE [LARGE SCALE GENOMIC DNA]</scope>
    <source>
        <strain evidence="2 3">DSM 19674</strain>
    </source>
</reference>
<organism evidence="2 3">
    <name type="scientific">Companilactobacillus bobalius DSM 19674</name>
    <dbReference type="NCBI Taxonomy" id="1423788"/>
    <lineage>
        <taxon>Bacteria</taxon>
        <taxon>Bacillati</taxon>
        <taxon>Bacillota</taxon>
        <taxon>Bacilli</taxon>
        <taxon>Lactobacillales</taxon>
        <taxon>Lactobacillaceae</taxon>
        <taxon>Companilactobacillus</taxon>
        <taxon>Companilactobacillus bobalius</taxon>
    </lineage>
</organism>
<dbReference type="PATRIC" id="fig|1423788.3.peg.397"/>
<dbReference type="Proteomes" id="UP000051515">
    <property type="component" value="Unassembled WGS sequence"/>
</dbReference>
<dbReference type="STRING" id="1423788.FC78_GL000384"/>
<sequence>MERNVNIGRRDFLAILFPHSPLYICLFYILWQLRWEMSIMNSRTKVVSVQGITWMALLIALQMVLSKLSIGSNMMQVGFSFIAVGLLGYYFGPVKAGIANVLADIISHTIMATGGSFFLGFTLTALVSGVIYGYMLHNHKVTVLRTFITVLLITVIVNTGLNTLWIHMMTNVPYLTLLVPRIAKEAFSLVYQTGLLFIVLRWIDNSKFNRIDR</sequence>
<feature type="transmembrane region" description="Helical" evidence="1">
    <location>
        <begin position="186"/>
        <end position="203"/>
    </location>
</feature>
<dbReference type="NCBIfam" id="TIGR04518">
    <property type="entry name" value="ECF_S_folT_fam"/>
    <property type="match status" value="1"/>
</dbReference>
<accession>A0A0R1KPI8</accession>
<dbReference type="GO" id="GO:0022857">
    <property type="term" value="F:transmembrane transporter activity"/>
    <property type="evidence" value="ECO:0007669"/>
    <property type="project" value="InterPro"/>
</dbReference>
<evidence type="ECO:0000313" key="3">
    <source>
        <dbReference type="Proteomes" id="UP000051515"/>
    </source>
</evidence>
<dbReference type="InterPro" id="IPR030949">
    <property type="entry name" value="ECF_S_folate_fam"/>
</dbReference>
<feature type="transmembrane region" description="Helical" evidence="1">
    <location>
        <begin position="12"/>
        <end position="31"/>
    </location>
</feature>
<dbReference type="InterPro" id="IPR024529">
    <property type="entry name" value="ECF_trnsprt_substrate-spec"/>
</dbReference>
<feature type="transmembrane region" description="Helical" evidence="1">
    <location>
        <begin position="51"/>
        <end position="70"/>
    </location>
</feature>
<evidence type="ECO:0000256" key="1">
    <source>
        <dbReference type="SAM" id="Phobius"/>
    </source>
</evidence>
<feature type="transmembrane region" description="Helical" evidence="1">
    <location>
        <begin position="110"/>
        <end position="135"/>
    </location>
</feature>
<proteinExistence type="predicted"/>
<feature type="transmembrane region" description="Helical" evidence="1">
    <location>
        <begin position="147"/>
        <end position="166"/>
    </location>
</feature>
<protein>
    <submittedName>
        <fullName evidence="2">Uncharacterized protein</fullName>
    </submittedName>
</protein>
<dbReference type="AlphaFoldDB" id="A0A0R1KPI8"/>
<dbReference type="EMBL" id="AZDY01000041">
    <property type="protein sequence ID" value="KRK82082.1"/>
    <property type="molecule type" value="Genomic_DNA"/>
</dbReference>
<dbReference type="Gene3D" id="1.10.1760.20">
    <property type="match status" value="1"/>
</dbReference>
<keyword evidence="1" id="KW-0812">Transmembrane</keyword>
<dbReference type="Pfam" id="PF12822">
    <property type="entry name" value="ECF_trnsprt"/>
    <property type="match status" value="1"/>
</dbReference>
<keyword evidence="1" id="KW-1133">Transmembrane helix</keyword>
<name>A0A0R1KPI8_9LACO</name>
<comment type="caution">
    <text evidence="2">The sequence shown here is derived from an EMBL/GenBank/DDBJ whole genome shotgun (WGS) entry which is preliminary data.</text>
</comment>